<name>A0A815TN49_9BILA</name>
<evidence type="ECO:0000313" key="3">
    <source>
        <dbReference type="Proteomes" id="UP000663845"/>
    </source>
</evidence>
<gene>
    <name evidence="1" type="ORF">JYZ213_LOCUS43887</name>
    <name evidence="2" type="ORF">OXD698_LOCUS35097</name>
</gene>
<comment type="caution">
    <text evidence="1">The sequence shown here is derived from an EMBL/GenBank/DDBJ whole genome shotgun (WGS) entry which is preliminary data.</text>
</comment>
<dbReference type="EMBL" id="CAJNOG010002519">
    <property type="protein sequence ID" value="CAF1508311.1"/>
    <property type="molecule type" value="Genomic_DNA"/>
</dbReference>
<proteinExistence type="predicted"/>
<dbReference type="Proteomes" id="UP000663844">
    <property type="component" value="Unassembled WGS sequence"/>
</dbReference>
<dbReference type="InterPro" id="IPR036612">
    <property type="entry name" value="KH_dom_type_1_sf"/>
</dbReference>
<dbReference type="AlphaFoldDB" id="A0A815TN49"/>
<reference evidence="1" key="1">
    <citation type="submission" date="2021-02" db="EMBL/GenBank/DDBJ databases">
        <authorList>
            <person name="Nowell W R."/>
        </authorList>
    </citation>
    <scope>NUCLEOTIDE SEQUENCE</scope>
</reference>
<dbReference type="Proteomes" id="UP000663845">
    <property type="component" value="Unassembled WGS sequence"/>
</dbReference>
<accession>A0A815TN49</accession>
<organism evidence="1 3">
    <name type="scientific">Adineta steineri</name>
    <dbReference type="NCBI Taxonomy" id="433720"/>
    <lineage>
        <taxon>Eukaryota</taxon>
        <taxon>Metazoa</taxon>
        <taxon>Spiralia</taxon>
        <taxon>Gnathifera</taxon>
        <taxon>Rotifera</taxon>
        <taxon>Eurotatoria</taxon>
        <taxon>Bdelloidea</taxon>
        <taxon>Adinetida</taxon>
        <taxon>Adinetidae</taxon>
        <taxon>Adineta</taxon>
    </lineage>
</organism>
<dbReference type="GO" id="GO:0003723">
    <property type="term" value="F:RNA binding"/>
    <property type="evidence" value="ECO:0007669"/>
    <property type="project" value="InterPro"/>
</dbReference>
<evidence type="ECO:0000313" key="2">
    <source>
        <dbReference type="EMBL" id="CAF4094756.1"/>
    </source>
</evidence>
<dbReference type="SUPFAM" id="SSF54791">
    <property type="entry name" value="Eukaryotic type KH-domain (KH-domain type I)"/>
    <property type="match status" value="1"/>
</dbReference>
<dbReference type="EMBL" id="CAJOAZ010005289">
    <property type="protein sequence ID" value="CAF4094756.1"/>
    <property type="molecule type" value="Genomic_DNA"/>
</dbReference>
<evidence type="ECO:0000313" key="1">
    <source>
        <dbReference type="EMBL" id="CAF1508311.1"/>
    </source>
</evidence>
<sequence>MTSAFGYIIEFNKQTNYGYIQKHDDESNKQIFLFHLGSLEKTSKKYITKGDSTFLGKLFDFHMIKRNGGLEDEAVNIRHHVLKYPIPQSSRLETLTNKEVSNDNIKSEFSTIINLTETSSQEVINSQNKSRIVTQKLLQEQRRKTVNKFVKAQLFVVNLPAHSKSALGRFIGKKGVHLKSFKRENNVSITILPKSKSYSSIQNSDVKVQLKSYNHDIDVELVSRKLKVAWETAVVEQKQHEETIRQTRLQGKQKNAGKQTLRFRAIEFESDARHERTLSVSPAKLRQRRTGIMLKKQRERYSSEGHRCAATYNLQSREERTTIIHQKKKTNMKDKQWLVREQLYNM</sequence>
<protein>
    <submittedName>
        <fullName evidence="1">Uncharacterized protein</fullName>
    </submittedName>
</protein>